<dbReference type="InterPro" id="IPR011545">
    <property type="entry name" value="DEAD/DEAH_box_helicase_dom"/>
</dbReference>
<dbReference type="SMART" id="SM00490">
    <property type="entry name" value="HELICc"/>
    <property type="match status" value="1"/>
</dbReference>
<dbReference type="EMBL" id="JBEDUW010000005">
    <property type="protein sequence ID" value="KAK9926167.1"/>
    <property type="molecule type" value="Genomic_DNA"/>
</dbReference>
<dbReference type="Gene3D" id="3.40.50.300">
    <property type="entry name" value="P-loop containing nucleotide triphosphate hydrolases"/>
    <property type="match status" value="2"/>
</dbReference>
<protein>
    <submittedName>
        <fullName evidence="6">Uncharacterized protein</fullName>
    </submittedName>
</protein>
<dbReference type="GO" id="GO:0003676">
    <property type="term" value="F:nucleic acid binding"/>
    <property type="evidence" value="ECO:0007669"/>
    <property type="project" value="InterPro"/>
</dbReference>
<dbReference type="Proteomes" id="UP001457282">
    <property type="component" value="Unassembled WGS sequence"/>
</dbReference>
<comment type="caution">
    <text evidence="6">The sequence shown here is derived from an EMBL/GenBank/DDBJ whole genome shotgun (WGS) entry which is preliminary data.</text>
</comment>
<dbReference type="GO" id="GO:0005524">
    <property type="term" value="F:ATP binding"/>
    <property type="evidence" value="ECO:0007669"/>
    <property type="project" value="UniProtKB-KW"/>
</dbReference>
<keyword evidence="2" id="KW-0067">ATP-binding</keyword>
<dbReference type="GO" id="GO:0006289">
    <property type="term" value="P:nucleotide-excision repair"/>
    <property type="evidence" value="ECO:0007669"/>
    <property type="project" value="TreeGrafter"/>
</dbReference>
<dbReference type="InterPro" id="IPR001650">
    <property type="entry name" value="Helicase_C-like"/>
</dbReference>
<feature type="domain" description="Helicase ATP-binding" evidence="4">
    <location>
        <begin position="268"/>
        <end position="449"/>
    </location>
</feature>
<keyword evidence="7" id="KW-1185">Reference proteome</keyword>
<feature type="region of interest" description="Disordered" evidence="3">
    <location>
        <begin position="163"/>
        <end position="203"/>
    </location>
</feature>
<dbReference type="InterPro" id="IPR014001">
    <property type="entry name" value="Helicase_ATP-bd"/>
</dbReference>
<dbReference type="PROSITE" id="PS51192">
    <property type="entry name" value="HELICASE_ATP_BIND_1"/>
    <property type="match status" value="1"/>
</dbReference>
<dbReference type="SUPFAM" id="SSF52540">
    <property type="entry name" value="P-loop containing nucleoside triphosphate hydrolases"/>
    <property type="match status" value="1"/>
</dbReference>
<name>A0AAW1WND2_RUBAR</name>
<evidence type="ECO:0000259" key="5">
    <source>
        <dbReference type="PROSITE" id="PS51194"/>
    </source>
</evidence>
<dbReference type="PROSITE" id="PS51194">
    <property type="entry name" value="HELICASE_CTER"/>
    <property type="match status" value="1"/>
</dbReference>
<organism evidence="6 7">
    <name type="scientific">Rubus argutus</name>
    <name type="common">Southern blackberry</name>
    <dbReference type="NCBI Taxonomy" id="59490"/>
    <lineage>
        <taxon>Eukaryota</taxon>
        <taxon>Viridiplantae</taxon>
        <taxon>Streptophyta</taxon>
        <taxon>Embryophyta</taxon>
        <taxon>Tracheophyta</taxon>
        <taxon>Spermatophyta</taxon>
        <taxon>Magnoliopsida</taxon>
        <taxon>eudicotyledons</taxon>
        <taxon>Gunneridae</taxon>
        <taxon>Pentapetalae</taxon>
        <taxon>rosids</taxon>
        <taxon>fabids</taxon>
        <taxon>Rosales</taxon>
        <taxon>Rosaceae</taxon>
        <taxon>Rosoideae</taxon>
        <taxon>Rosoideae incertae sedis</taxon>
        <taxon>Rubus</taxon>
    </lineage>
</organism>
<dbReference type="GO" id="GO:0036297">
    <property type="term" value="P:interstrand cross-link repair"/>
    <property type="evidence" value="ECO:0007669"/>
    <property type="project" value="TreeGrafter"/>
</dbReference>
<evidence type="ECO:0000256" key="3">
    <source>
        <dbReference type="SAM" id="MobiDB-lite"/>
    </source>
</evidence>
<dbReference type="AlphaFoldDB" id="A0AAW1WND2"/>
<dbReference type="Pfam" id="PF00270">
    <property type="entry name" value="DEAD"/>
    <property type="match status" value="1"/>
</dbReference>
<accession>A0AAW1WND2</accession>
<proteinExistence type="predicted"/>
<sequence length="607" mass="67319">MSSSKTALSVSDTIEGLKLLLKQSFPPATNTPNFHLFFKGEKLRLQSQISTHRIKPGHGASFGYFSHGSTFCEGECRGTSSGNALVIIECSTEQNHRDKNYHEYACKQMDVSKIVNALKMHESSFKSNLWEAVERLMFIKRNDISSLEDLLISVKECGAAARGNKANQAMRSHTASTTHSDKKHSAASTTHSNKKQTRCHETDPLLPVEMVEHLRKGIGSSWQIVHVEDIGARKAVQVEVPPELSENMRSVLHHIGITQLYSHQAESIQASITGKNVVVATMTSSGKSLCYNLPVIEALSESSASCALYLFPTKALAQDQLRAFSAMTKGFSGSLNVGIYDGDTNQQERTRLRQNARLLITNPDMLHVSILPHHRKFGRILANLRYVVIDEAHVYKGAFGCHTALILRRLRRLCSHVYGSDPSFVFSTATSANPREHCMELANLPTLELIQKDGSPAARKLFILWNPEFSPIQDVSCLFAEMVQHGLRCIAFCKTRKLCEIVFCNTREILQKTAPHLADSICAYRAGYVSEDRRRIESDLFNGKLCGIAATNALELGIDVGHIDVTLHLGFPGSIASLWQQAGRAEGERDLLLLFMLHLQGPLTNIL</sequence>
<dbReference type="GO" id="GO:0005634">
    <property type="term" value="C:nucleus"/>
    <property type="evidence" value="ECO:0007669"/>
    <property type="project" value="TreeGrafter"/>
</dbReference>
<dbReference type="InterPro" id="IPR027417">
    <property type="entry name" value="P-loop_NTPase"/>
</dbReference>
<dbReference type="SMART" id="SM00487">
    <property type="entry name" value="DEXDc"/>
    <property type="match status" value="1"/>
</dbReference>
<feature type="domain" description="Helicase C-terminal" evidence="5">
    <location>
        <begin position="481"/>
        <end position="607"/>
    </location>
</feature>
<reference evidence="6 7" key="1">
    <citation type="journal article" date="2023" name="G3 (Bethesda)">
        <title>A chromosome-length genome assembly and annotation of blackberry (Rubus argutus, cv. 'Hillquist').</title>
        <authorList>
            <person name="Bruna T."/>
            <person name="Aryal R."/>
            <person name="Dudchenko O."/>
            <person name="Sargent D.J."/>
            <person name="Mead D."/>
            <person name="Buti M."/>
            <person name="Cavallini A."/>
            <person name="Hytonen T."/>
            <person name="Andres J."/>
            <person name="Pham M."/>
            <person name="Weisz D."/>
            <person name="Mascagni F."/>
            <person name="Usai G."/>
            <person name="Natali L."/>
            <person name="Bassil N."/>
            <person name="Fernandez G.E."/>
            <person name="Lomsadze A."/>
            <person name="Armour M."/>
            <person name="Olukolu B."/>
            <person name="Poorten T."/>
            <person name="Britton C."/>
            <person name="Davik J."/>
            <person name="Ashrafi H."/>
            <person name="Aiden E.L."/>
            <person name="Borodovsky M."/>
            <person name="Worthington M."/>
        </authorList>
    </citation>
    <scope>NUCLEOTIDE SEQUENCE [LARGE SCALE GENOMIC DNA]</scope>
    <source>
        <strain evidence="6">PI 553951</strain>
    </source>
</reference>
<evidence type="ECO:0000313" key="7">
    <source>
        <dbReference type="Proteomes" id="UP001457282"/>
    </source>
</evidence>
<dbReference type="Pfam" id="PF00271">
    <property type="entry name" value="Helicase_C"/>
    <property type="match status" value="1"/>
</dbReference>
<feature type="compositionally biased region" description="Polar residues" evidence="3">
    <location>
        <begin position="165"/>
        <end position="178"/>
    </location>
</feature>
<dbReference type="CDD" id="cd17923">
    <property type="entry name" value="DEXHc_Hrq1-like"/>
    <property type="match status" value="1"/>
</dbReference>
<gene>
    <name evidence="6" type="ORF">M0R45_023412</name>
</gene>
<dbReference type="PANTHER" id="PTHR47957:SF3">
    <property type="entry name" value="ATP-DEPENDENT HELICASE HRQ1"/>
    <property type="match status" value="1"/>
</dbReference>
<evidence type="ECO:0000256" key="2">
    <source>
        <dbReference type="ARBA" id="ARBA00022840"/>
    </source>
</evidence>
<dbReference type="GO" id="GO:0043138">
    <property type="term" value="F:3'-5' DNA helicase activity"/>
    <property type="evidence" value="ECO:0007669"/>
    <property type="project" value="TreeGrafter"/>
</dbReference>
<evidence type="ECO:0000313" key="6">
    <source>
        <dbReference type="EMBL" id="KAK9926167.1"/>
    </source>
</evidence>
<evidence type="ECO:0000259" key="4">
    <source>
        <dbReference type="PROSITE" id="PS51192"/>
    </source>
</evidence>
<dbReference type="PANTHER" id="PTHR47957">
    <property type="entry name" value="ATP-DEPENDENT HELICASE HRQ1"/>
    <property type="match status" value="1"/>
</dbReference>
<evidence type="ECO:0000256" key="1">
    <source>
        <dbReference type="ARBA" id="ARBA00022741"/>
    </source>
</evidence>
<dbReference type="CDD" id="cd18797">
    <property type="entry name" value="SF2_C_Hrq"/>
    <property type="match status" value="1"/>
</dbReference>
<keyword evidence="1" id="KW-0547">Nucleotide-binding</keyword>